<evidence type="ECO:0000256" key="3">
    <source>
        <dbReference type="ARBA" id="ARBA00022722"/>
    </source>
</evidence>
<dbReference type="PANTHER" id="PTHR38039">
    <property type="entry name" value="TOXIN YOEB"/>
    <property type="match status" value="1"/>
</dbReference>
<comment type="similarity">
    <text evidence="1">Belongs to the YoeB family.</text>
</comment>
<dbReference type="InterPro" id="IPR035093">
    <property type="entry name" value="RelE/ParE_toxin_dom_sf"/>
</dbReference>
<accession>A0ABS0I896</accession>
<protein>
    <recommendedName>
        <fullName evidence="6">Putative mRNA interferase YoeB</fullName>
    </recommendedName>
</protein>
<sequence>MAAAVNISWTTYAWEDYLYWQENDETILAKVNELLKECVRTPFTGRGKPEPLKGDRKGFWSRRITQEHRLVYRLSGDTVFIAQCRFHYDDK</sequence>
<evidence type="ECO:0000313" key="8">
    <source>
        <dbReference type="Proteomes" id="UP000618931"/>
    </source>
</evidence>
<evidence type="ECO:0000256" key="6">
    <source>
        <dbReference type="ARBA" id="ARBA00030388"/>
    </source>
</evidence>
<comment type="caution">
    <text evidence="7">The sequence shown here is derived from an EMBL/GenBank/DDBJ whole genome shotgun (WGS) entry which is preliminary data.</text>
</comment>
<dbReference type="Proteomes" id="UP000618931">
    <property type="component" value="Unassembled WGS sequence"/>
</dbReference>
<keyword evidence="3" id="KW-0540">Nuclease</keyword>
<keyword evidence="4" id="KW-0255">Endonuclease</keyword>
<proteinExistence type="inferred from homology"/>
<dbReference type="InterPro" id="IPR009614">
    <property type="entry name" value="YoeB_toxin"/>
</dbReference>
<dbReference type="PANTHER" id="PTHR38039:SF1">
    <property type="entry name" value="TOXIN YOEB"/>
    <property type="match status" value="1"/>
</dbReference>
<reference evidence="7 8" key="1">
    <citation type="submission" date="2020-11" db="EMBL/GenBank/DDBJ databases">
        <authorList>
            <person name="Kim M.K."/>
        </authorList>
    </citation>
    <scope>NUCLEOTIDE SEQUENCE [LARGE SCALE GENOMIC DNA]</scope>
    <source>
        <strain evidence="7 8">BT662</strain>
    </source>
</reference>
<keyword evidence="2" id="KW-1277">Toxin-antitoxin system</keyword>
<dbReference type="RefSeq" id="WP_196294578.1">
    <property type="nucleotide sequence ID" value="NZ_JADQDM010000012.1"/>
</dbReference>
<organism evidence="7 8">
    <name type="scientific">Hymenobacter ruricola</name>
    <dbReference type="NCBI Taxonomy" id="2791023"/>
    <lineage>
        <taxon>Bacteria</taxon>
        <taxon>Pseudomonadati</taxon>
        <taxon>Bacteroidota</taxon>
        <taxon>Cytophagia</taxon>
        <taxon>Cytophagales</taxon>
        <taxon>Hymenobacteraceae</taxon>
        <taxon>Hymenobacter</taxon>
    </lineage>
</organism>
<keyword evidence="5" id="KW-0378">Hydrolase</keyword>
<evidence type="ECO:0000256" key="4">
    <source>
        <dbReference type="ARBA" id="ARBA00022759"/>
    </source>
</evidence>
<dbReference type="Gene3D" id="3.30.2310.20">
    <property type="entry name" value="RelE-like"/>
    <property type="match status" value="1"/>
</dbReference>
<evidence type="ECO:0000256" key="1">
    <source>
        <dbReference type="ARBA" id="ARBA00008172"/>
    </source>
</evidence>
<dbReference type="EMBL" id="JADQDM010000012">
    <property type="protein sequence ID" value="MBF9223132.1"/>
    <property type="molecule type" value="Genomic_DNA"/>
</dbReference>
<dbReference type="NCBIfam" id="TIGR02116">
    <property type="entry name" value="toxin_Txe_YoeB"/>
    <property type="match status" value="1"/>
</dbReference>
<evidence type="ECO:0000313" key="7">
    <source>
        <dbReference type="EMBL" id="MBF9223132.1"/>
    </source>
</evidence>
<evidence type="ECO:0000256" key="2">
    <source>
        <dbReference type="ARBA" id="ARBA00022649"/>
    </source>
</evidence>
<evidence type="ECO:0000256" key="5">
    <source>
        <dbReference type="ARBA" id="ARBA00022801"/>
    </source>
</evidence>
<dbReference type="SUPFAM" id="SSF143011">
    <property type="entry name" value="RelE-like"/>
    <property type="match status" value="1"/>
</dbReference>
<dbReference type="Pfam" id="PF06769">
    <property type="entry name" value="YoeB_toxin"/>
    <property type="match status" value="1"/>
</dbReference>
<gene>
    <name evidence="7" type="ORF">I2H31_18660</name>
</gene>
<name>A0ABS0I896_9BACT</name>
<keyword evidence="8" id="KW-1185">Reference proteome</keyword>